<dbReference type="KEGG" id="slr:L21SP2_0241"/>
<dbReference type="PIRSF" id="PIRSF018688">
    <property type="entry name" value="UCP018688"/>
    <property type="match status" value="1"/>
</dbReference>
<evidence type="ECO:0000313" key="2">
    <source>
        <dbReference type="EMBL" id="AHC13683.1"/>
    </source>
</evidence>
<organism evidence="2 3">
    <name type="scientific">Salinispira pacifica</name>
    <dbReference type="NCBI Taxonomy" id="1307761"/>
    <lineage>
        <taxon>Bacteria</taxon>
        <taxon>Pseudomonadati</taxon>
        <taxon>Spirochaetota</taxon>
        <taxon>Spirochaetia</taxon>
        <taxon>Spirochaetales</taxon>
        <taxon>Spirochaetaceae</taxon>
        <taxon>Salinispira</taxon>
    </lineage>
</organism>
<dbReference type="STRING" id="1307761.L21SP2_0241"/>
<dbReference type="EMBL" id="CP006939">
    <property type="protein sequence ID" value="AHC13683.1"/>
    <property type="molecule type" value="Genomic_DNA"/>
</dbReference>
<dbReference type="AlphaFoldDB" id="V5WCY8"/>
<dbReference type="eggNOG" id="COG4866">
    <property type="taxonomic scope" value="Bacteria"/>
</dbReference>
<accession>V5WCY8</accession>
<reference evidence="2 3" key="1">
    <citation type="journal article" date="2015" name="Stand. Genomic Sci.">
        <title>Complete genome sequence and description of Salinispira pacifica gen. nov., sp. nov., a novel spirochaete isolated form a hypersaline microbial mat.</title>
        <authorList>
            <person name="Ben Hania W."/>
            <person name="Joseph M."/>
            <person name="Schumann P."/>
            <person name="Bunk B."/>
            <person name="Fiebig A."/>
            <person name="Sproer C."/>
            <person name="Klenk H.P."/>
            <person name="Fardeau M.L."/>
            <person name="Spring S."/>
        </authorList>
    </citation>
    <scope>NUCLEOTIDE SEQUENCE [LARGE SCALE GENOMIC DNA]</scope>
    <source>
        <strain evidence="2 3">L21-RPul-D2</strain>
    </source>
</reference>
<name>V5WCY8_9SPIO</name>
<dbReference type="Gene3D" id="3.40.630.30">
    <property type="match status" value="1"/>
</dbReference>
<dbReference type="PANTHER" id="PTHR41373">
    <property type="entry name" value="DUF2156 DOMAIN-CONTAINING PROTEIN"/>
    <property type="match status" value="1"/>
</dbReference>
<evidence type="ECO:0000313" key="3">
    <source>
        <dbReference type="Proteomes" id="UP000018680"/>
    </source>
</evidence>
<dbReference type="InterPro" id="IPR016732">
    <property type="entry name" value="UCP018688"/>
</dbReference>
<evidence type="ECO:0000259" key="1">
    <source>
        <dbReference type="Pfam" id="PF09924"/>
    </source>
</evidence>
<dbReference type="HOGENOM" id="CLU_058411_0_0_12"/>
<dbReference type="PANTHER" id="PTHR41373:SF1">
    <property type="entry name" value="PHOSPHATIDYLGLYCEROL LYSYLTRANSFERASE C-TERMINAL DOMAIN-CONTAINING PROTEIN"/>
    <property type="match status" value="1"/>
</dbReference>
<proteinExistence type="predicted"/>
<dbReference type="InterPro" id="IPR024320">
    <property type="entry name" value="LPG_synthase_C"/>
</dbReference>
<dbReference type="Proteomes" id="UP000018680">
    <property type="component" value="Chromosome"/>
</dbReference>
<gene>
    <name evidence="2" type="ORF">L21SP2_0241</name>
</gene>
<dbReference type="InterPro" id="IPR016181">
    <property type="entry name" value="Acyl_CoA_acyltransferase"/>
</dbReference>
<dbReference type="Pfam" id="PF09924">
    <property type="entry name" value="LPG_synthase_C"/>
    <property type="match status" value="1"/>
</dbReference>
<keyword evidence="3" id="KW-1185">Reference proteome</keyword>
<dbReference type="SUPFAM" id="SSF55729">
    <property type="entry name" value="Acyl-CoA N-acyltransferases (Nat)"/>
    <property type="match status" value="2"/>
</dbReference>
<protein>
    <recommendedName>
        <fullName evidence="1">Phosphatidylglycerol lysyltransferase C-terminal domain-containing protein</fullName>
    </recommendedName>
</protein>
<sequence>MFMFARSRGIAYITGMQHIPEYPEFSNIHKDFKKELYPRLNNEAGGVSEFTFTGLFLFRNHYEYQLSWLPDDKLLIKGKKDGKTFYSLPMGFPNDGELRKRLLEEADYIKNLNEERADEARIWLEGLGYNVCEDRDNFDYLYLREDLATLKGKKYHKKRNQINAFLNNYSYEERPLCNDNVDDAFAVLEKWREGREDEGDYKESKEALELKDFLELNGYMIYVDGKPAAYTMGEGISKKSTYVIHIEKALGEYKGIYQFINRAYAAVLPKCYKYINREQDLGDEGLRQAKMTYRPAGFIKKYRVCTMGEVEMPFHTLNRQDVPEYAGKQ</sequence>
<feature type="domain" description="Phosphatidylglycerol lysyltransferase C-terminal" evidence="1">
    <location>
        <begin position="47"/>
        <end position="304"/>
    </location>
</feature>
<dbReference type="PATRIC" id="fig|1307761.3.peg.242"/>